<dbReference type="Proteomes" id="UP000585474">
    <property type="component" value="Unassembled WGS sequence"/>
</dbReference>
<proteinExistence type="predicted"/>
<dbReference type="AlphaFoldDB" id="A0A7J0DF02"/>
<dbReference type="EMBL" id="BJWL01000200">
    <property type="protein sequence ID" value="GFS33868.1"/>
    <property type="molecule type" value="Genomic_DNA"/>
</dbReference>
<evidence type="ECO:0000256" key="1">
    <source>
        <dbReference type="SAM" id="Phobius"/>
    </source>
</evidence>
<evidence type="ECO:0000313" key="3">
    <source>
        <dbReference type="Proteomes" id="UP000585474"/>
    </source>
</evidence>
<organism evidence="2 3">
    <name type="scientific">Actinidia rufa</name>
    <dbReference type="NCBI Taxonomy" id="165716"/>
    <lineage>
        <taxon>Eukaryota</taxon>
        <taxon>Viridiplantae</taxon>
        <taxon>Streptophyta</taxon>
        <taxon>Embryophyta</taxon>
        <taxon>Tracheophyta</taxon>
        <taxon>Spermatophyta</taxon>
        <taxon>Magnoliopsida</taxon>
        <taxon>eudicotyledons</taxon>
        <taxon>Gunneridae</taxon>
        <taxon>Pentapetalae</taxon>
        <taxon>asterids</taxon>
        <taxon>Ericales</taxon>
        <taxon>Actinidiaceae</taxon>
        <taxon>Actinidia</taxon>
    </lineage>
</organism>
<feature type="transmembrane region" description="Helical" evidence="1">
    <location>
        <begin position="6"/>
        <end position="27"/>
    </location>
</feature>
<feature type="transmembrane region" description="Helical" evidence="1">
    <location>
        <begin position="145"/>
        <end position="171"/>
    </location>
</feature>
<feature type="transmembrane region" description="Helical" evidence="1">
    <location>
        <begin position="106"/>
        <end position="125"/>
    </location>
</feature>
<reference evidence="3" key="1">
    <citation type="submission" date="2019-07" db="EMBL/GenBank/DDBJ databases">
        <title>De Novo Assembly of kiwifruit Actinidia rufa.</title>
        <authorList>
            <person name="Sugita-Konishi S."/>
            <person name="Sato K."/>
            <person name="Mori E."/>
            <person name="Abe Y."/>
            <person name="Kisaki G."/>
            <person name="Hamano K."/>
            <person name="Suezawa K."/>
            <person name="Otani M."/>
            <person name="Fukuda T."/>
            <person name="Manabe T."/>
            <person name="Gomi K."/>
            <person name="Tabuchi M."/>
            <person name="Akimitsu K."/>
            <person name="Kataoka I."/>
        </authorList>
    </citation>
    <scope>NUCLEOTIDE SEQUENCE [LARGE SCALE GENOMIC DNA]</scope>
    <source>
        <strain evidence="3">cv. Fuchu</strain>
    </source>
</reference>
<keyword evidence="3" id="KW-1185">Reference proteome</keyword>
<keyword evidence="1" id="KW-1133">Transmembrane helix</keyword>
<dbReference type="OrthoDB" id="1693398at2759"/>
<protein>
    <submittedName>
        <fullName evidence="2">Uncharacterized protein</fullName>
    </submittedName>
</protein>
<accession>A0A7J0DF02</accession>
<comment type="caution">
    <text evidence="2">The sequence shown here is derived from an EMBL/GenBank/DDBJ whole genome shotgun (WGS) entry which is preliminary data.</text>
</comment>
<evidence type="ECO:0000313" key="2">
    <source>
        <dbReference type="EMBL" id="GFS33868.1"/>
    </source>
</evidence>
<feature type="transmembrane region" description="Helical" evidence="1">
    <location>
        <begin position="81"/>
        <end position="99"/>
    </location>
</feature>
<keyword evidence="1" id="KW-0812">Transmembrane</keyword>
<gene>
    <name evidence="2" type="ORF">Acr_00g0030990</name>
</gene>
<keyword evidence="1" id="KW-0472">Membrane</keyword>
<sequence length="289" mass="32911">MLHPVWPNLLFWYFLGLFSSFTWWFSAIEMDFINKNKNLVGILTVTISFSWYILNVALFSLFLYLLAHPRRDRFFRGYKRAGKTIGSVLLFFGNIGLYYSSEKSIACLLTFLFLAFYCLCALFYIQPYTDFGLLEFLLSASLNQALSLFGLDFNSWVVFIACVFMASRLCFDVAIWNQFRQSTSSLALSLYGFDGLVDRIPVEMDSSGPIILMSKGKMETRENPCGDGFLRSYHPHVEGQDGDTQVFPYSERRGGTRALRWNTSTVNGGNCSVLTWICNDGILSGSAKR</sequence>
<feature type="transmembrane region" description="Helical" evidence="1">
    <location>
        <begin position="39"/>
        <end position="66"/>
    </location>
</feature>
<name>A0A7J0DF02_9ERIC</name>